<feature type="non-terminal residue" evidence="2">
    <location>
        <position position="156"/>
    </location>
</feature>
<organism evidence="2">
    <name type="scientific">Capitella teleta</name>
    <name type="common">Polychaete worm</name>
    <dbReference type="NCBI Taxonomy" id="283909"/>
    <lineage>
        <taxon>Eukaryota</taxon>
        <taxon>Metazoa</taxon>
        <taxon>Spiralia</taxon>
        <taxon>Lophotrochozoa</taxon>
        <taxon>Annelida</taxon>
        <taxon>Polychaeta</taxon>
        <taxon>Sedentaria</taxon>
        <taxon>Scolecida</taxon>
        <taxon>Capitellidae</taxon>
        <taxon>Capitella</taxon>
    </lineage>
</organism>
<dbReference type="EMBL" id="KB309053">
    <property type="protein sequence ID" value="ELT95641.1"/>
    <property type="molecule type" value="Genomic_DNA"/>
</dbReference>
<dbReference type="InterPro" id="IPR011029">
    <property type="entry name" value="DEATH-like_dom_sf"/>
</dbReference>
<evidence type="ECO:0000313" key="4">
    <source>
        <dbReference type="Proteomes" id="UP000014760"/>
    </source>
</evidence>
<accession>R7TW04</accession>
<reference evidence="2 4" key="2">
    <citation type="journal article" date="2013" name="Nature">
        <title>Insights into bilaterian evolution from three spiralian genomes.</title>
        <authorList>
            <person name="Simakov O."/>
            <person name="Marletaz F."/>
            <person name="Cho S.J."/>
            <person name="Edsinger-Gonzales E."/>
            <person name="Havlak P."/>
            <person name="Hellsten U."/>
            <person name="Kuo D.H."/>
            <person name="Larsson T."/>
            <person name="Lv J."/>
            <person name="Arendt D."/>
            <person name="Savage R."/>
            <person name="Osoegawa K."/>
            <person name="de Jong P."/>
            <person name="Grimwood J."/>
            <person name="Chapman J.A."/>
            <person name="Shapiro H."/>
            <person name="Aerts A."/>
            <person name="Otillar R.P."/>
            <person name="Terry A.Y."/>
            <person name="Boore J.L."/>
            <person name="Grigoriev I.V."/>
            <person name="Lindberg D.R."/>
            <person name="Seaver E.C."/>
            <person name="Weisblat D.A."/>
            <person name="Putnam N.H."/>
            <person name="Rokhsar D.S."/>
        </authorList>
    </citation>
    <scope>NUCLEOTIDE SEQUENCE</scope>
    <source>
        <strain evidence="2 4">I ESC-2004</strain>
    </source>
</reference>
<proteinExistence type="predicted"/>
<dbReference type="EnsemblMetazoa" id="CapteT213531">
    <property type="protein sequence ID" value="CapteP213531"/>
    <property type="gene ID" value="CapteG213531"/>
</dbReference>
<reference evidence="4" key="1">
    <citation type="submission" date="2012-12" db="EMBL/GenBank/DDBJ databases">
        <authorList>
            <person name="Hellsten U."/>
            <person name="Grimwood J."/>
            <person name="Chapman J.A."/>
            <person name="Shapiro H."/>
            <person name="Aerts A."/>
            <person name="Otillar R.P."/>
            <person name="Terry A.Y."/>
            <person name="Boore J.L."/>
            <person name="Simakov O."/>
            <person name="Marletaz F."/>
            <person name="Cho S.-J."/>
            <person name="Edsinger-Gonzales E."/>
            <person name="Havlak P."/>
            <person name="Kuo D.-H."/>
            <person name="Larsson T."/>
            <person name="Lv J."/>
            <person name="Arendt D."/>
            <person name="Savage R."/>
            <person name="Osoegawa K."/>
            <person name="de Jong P."/>
            <person name="Lindberg D.R."/>
            <person name="Seaver E.C."/>
            <person name="Weisblat D.A."/>
            <person name="Putnam N.H."/>
            <person name="Grigoriev I.V."/>
            <person name="Rokhsar D.S."/>
        </authorList>
    </citation>
    <scope>NUCLEOTIDE SEQUENCE</scope>
    <source>
        <strain evidence="4">I ESC-2004</strain>
    </source>
</reference>
<evidence type="ECO:0000259" key="1">
    <source>
        <dbReference type="PROSITE" id="PS50835"/>
    </source>
</evidence>
<dbReference type="InterPro" id="IPR007110">
    <property type="entry name" value="Ig-like_dom"/>
</dbReference>
<dbReference type="PROSITE" id="PS50835">
    <property type="entry name" value="IG_LIKE"/>
    <property type="match status" value="1"/>
</dbReference>
<dbReference type="Proteomes" id="UP000014760">
    <property type="component" value="Unassembled WGS sequence"/>
</dbReference>
<dbReference type="SUPFAM" id="SSF48726">
    <property type="entry name" value="Immunoglobulin"/>
    <property type="match status" value="1"/>
</dbReference>
<dbReference type="OrthoDB" id="412369at2759"/>
<dbReference type="Gene3D" id="2.60.40.10">
    <property type="entry name" value="Immunoglobulins"/>
    <property type="match status" value="1"/>
</dbReference>
<dbReference type="HOGENOM" id="CLU_1691121_0_0_1"/>
<protein>
    <recommendedName>
        <fullName evidence="1">Ig-like domain-containing protein</fullName>
    </recommendedName>
</protein>
<feature type="domain" description="Ig-like" evidence="1">
    <location>
        <begin position="99"/>
        <end position="156"/>
    </location>
</feature>
<evidence type="ECO:0000313" key="3">
    <source>
        <dbReference type="EnsemblMetazoa" id="CapteP213531"/>
    </source>
</evidence>
<dbReference type="InterPro" id="IPR036179">
    <property type="entry name" value="Ig-like_dom_sf"/>
</dbReference>
<dbReference type="AlphaFoldDB" id="R7TW04"/>
<sequence length="156" mass="18080">MPLDINPRDFLQGIPPKKLLKIIEVLQSRWADVLEHITEDDVRSPGDFNLEDCRSNRTGKDQARYMLNWLGNHGMRISCLIRVLDELRLERALICLKDPESLQIVEQPKSFLEVYEGDTIKMTCTAIGFPYPRYTWFKNRQEVSSGLNGTLEIRDA</sequence>
<dbReference type="InterPro" id="IPR013783">
    <property type="entry name" value="Ig-like_fold"/>
</dbReference>
<name>R7TW04_CAPTE</name>
<dbReference type="EMBL" id="AMQN01028490">
    <property type="status" value="NOT_ANNOTATED_CDS"/>
    <property type="molecule type" value="Genomic_DNA"/>
</dbReference>
<dbReference type="SUPFAM" id="SSF47986">
    <property type="entry name" value="DEATH domain"/>
    <property type="match status" value="1"/>
</dbReference>
<dbReference type="STRING" id="283909.R7TW04"/>
<evidence type="ECO:0000313" key="2">
    <source>
        <dbReference type="EMBL" id="ELT95641.1"/>
    </source>
</evidence>
<keyword evidence="4" id="KW-1185">Reference proteome</keyword>
<reference evidence="3" key="3">
    <citation type="submission" date="2015-06" db="UniProtKB">
        <authorList>
            <consortium name="EnsemblMetazoa"/>
        </authorList>
    </citation>
    <scope>IDENTIFICATION</scope>
</reference>
<gene>
    <name evidence="2" type="ORF">CAPTEDRAFT_213531</name>
</gene>
<dbReference type="Pfam" id="PF13927">
    <property type="entry name" value="Ig_3"/>
    <property type="match status" value="1"/>
</dbReference>